<keyword evidence="11" id="KW-1185">Reference proteome</keyword>
<dbReference type="Gene3D" id="1.10.10.60">
    <property type="entry name" value="Homeodomain-like"/>
    <property type="match status" value="1"/>
</dbReference>
<dbReference type="AlphaFoldDB" id="A0A7I9VGS5"/>
<dbReference type="GO" id="GO:0043565">
    <property type="term" value="F:sequence-specific DNA binding"/>
    <property type="evidence" value="ECO:0007669"/>
    <property type="project" value="InterPro"/>
</dbReference>
<evidence type="ECO:0000256" key="6">
    <source>
        <dbReference type="ARBA" id="ARBA00023163"/>
    </source>
</evidence>
<reference evidence="11" key="1">
    <citation type="journal article" date="2020" name="Appl. Environ. Microbiol.">
        <title>Diazotrophic Anaeromyxobacter Isolates from Soils.</title>
        <authorList>
            <person name="Masuda Y."/>
            <person name="Yamanaka H."/>
            <person name="Xu Z.X."/>
            <person name="Shiratori Y."/>
            <person name="Aono T."/>
            <person name="Amachi S."/>
            <person name="Senoo K."/>
            <person name="Itoh H."/>
        </authorList>
    </citation>
    <scope>NUCLEOTIDE SEQUENCE [LARGE SCALE GENOMIC DNA]</scope>
    <source>
        <strain evidence="11">R267</strain>
    </source>
</reference>
<evidence type="ECO:0000256" key="7">
    <source>
        <dbReference type="PROSITE-ProRule" id="PRU00169"/>
    </source>
</evidence>
<protein>
    <submittedName>
        <fullName evidence="10">Acetoacetate metabolism regulatory protein AtoC</fullName>
    </submittedName>
</protein>
<dbReference type="FunFam" id="3.40.50.300:FF:000006">
    <property type="entry name" value="DNA-binding transcriptional regulator NtrC"/>
    <property type="match status" value="1"/>
</dbReference>
<dbReference type="EMBL" id="BJTG01000001">
    <property type="protein sequence ID" value="GEJ55591.1"/>
    <property type="molecule type" value="Genomic_DNA"/>
</dbReference>
<evidence type="ECO:0000259" key="8">
    <source>
        <dbReference type="PROSITE" id="PS50045"/>
    </source>
</evidence>
<gene>
    <name evidence="10" type="ORF">AMYX_03320</name>
</gene>
<dbReference type="InterPro" id="IPR025944">
    <property type="entry name" value="Sigma_54_int_dom_CS"/>
</dbReference>
<dbReference type="Pfam" id="PF25601">
    <property type="entry name" value="AAA_lid_14"/>
    <property type="match status" value="1"/>
</dbReference>
<proteinExistence type="predicted"/>
<evidence type="ECO:0000256" key="3">
    <source>
        <dbReference type="ARBA" id="ARBA00023015"/>
    </source>
</evidence>
<dbReference type="GO" id="GO:0005524">
    <property type="term" value="F:ATP binding"/>
    <property type="evidence" value="ECO:0007669"/>
    <property type="project" value="UniProtKB-KW"/>
</dbReference>
<dbReference type="PROSITE" id="PS00676">
    <property type="entry name" value="SIGMA54_INTERACT_2"/>
    <property type="match status" value="1"/>
</dbReference>
<dbReference type="SUPFAM" id="SSF52172">
    <property type="entry name" value="CheY-like"/>
    <property type="match status" value="1"/>
</dbReference>
<keyword evidence="7" id="KW-0597">Phosphoprotein</keyword>
<keyword evidence="5" id="KW-0010">Activator</keyword>
<dbReference type="InterPro" id="IPR058031">
    <property type="entry name" value="AAA_lid_NorR"/>
</dbReference>
<dbReference type="Pfam" id="PF00158">
    <property type="entry name" value="Sigma54_activat"/>
    <property type="match status" value="1"/>
</dbReference>
<dbReference type="Proteomes" id="UP000503640">
    <property type="component" value="Unassembled WGS sequence"/>
</dbReference>
<dbReference type="SUPFAM" id="SSF52540">
    <property type="entry name" value="P-loop containing nucleoside triphosphate hydrolases"/>
    <property type="match status" value="1"/>
</dbReference>
<dbReference type="PROSITE" id="PS00688">
    <property type="entry name" value="SIGMA54_INTERACT_3"/>
    <property type="match status" value="1"/>
</dbReference>
<accession>A0A7I9VGS5</accession>
<dbReference type="SMART" id="SM00448">
    <property type="entry name" value="REC"/>
    <property type="match status" value="1"/>
</dbReference>
<dbReference type="SMART" id="SM00382">
    <property type="entry name" value="AAA"/>
    <property type="match status" value="1"/>
</dbReference>
<dbReference type="GO" id="GO:0000160">
    <property type="term" value="P:phosphorelay signal transduction system"/>
    <property type="evidence" value="ECO:0007669"/>
    <property type="project" value="InterPro"/>
</dbReference>
<dbReference type="RefSeq" id="WP_176062381.1">
    <property type="nucleotide sequence ID" value="NZ_BJTG01000001.1"/>
</dbReference>
<dbReference type="InterPro" id="IPR003593">
    <property type="entry name" value="AAA+_ATPase"/>
</dbReference>
<keyword evidence="4" id="KW-0238">DNA-binding</keyword>
<dbReference type="FunFam" id="1.10.8.60:FF:000014">
    <property type="entry name" value="DNA-binding transcriptional regulator NtrC"/>
    <property type="match status" value="1"/>
</dbReference>
<evidence type="ECO:0000259" key="9">
    <source>
        <dbReference type="PROSITE" id="PS50110"/>
    </source>
</evidence>
<comment type="caution">
    <text evidence="10">The sequence shown here is derived from an EMBL/GenBank/DDBJ whole genome shotgun (WGS) entry which is preliminary data.</text>
</comment>
<keyword evidence="2" id="KW-0067">ATP-binding</keyword>
<organism evidence="10 11">
    <name type="scientific">Anaeromyxobacter diazotrophicus</name>
    <dbReference type="NCBI Taxonomy" id="2590199"/>
    <lineage>
        <taxon>Bacteria</taxon>
        <taxon>Pseudomonadati</taxon>
        <taxon>Myxococcota</taxon>
        <taxon>Myxococcia</taxon>
        <taxon>Myxococcales</taxon>
        <taxon>Cystobacterineae</taxon>
        <taxon>Anaeromyxobacteraceae</taxon>
        <taxon>Anaeromyxobacter</taxon>
    </lineage>
</organism>
<dbReference type="Gene3D" id="3.40.50.300">
    <property type="entry name" value="P-loop containing nucleotide triphosphate hydrolases"/>
    <property type="match status" value="1"/>
</dbReference>
<dbReference type="SUPFAM" id="SSF46689">
    <property type="entry name" value="Homeodomain-like"/>
    <property type="match status" value="1"/>
</dbReference>
<dbReference type="Pfam" id="PF00072">
    <property type="entry name" value="Response_reg"/>
    <property type="match status" value="1"/>
</dbReference>
<feature type="modified residue" description="4-aspartylphosphate" evidence="7">
    <location>
        <position position="53"/>
    </location>
</feature>
<dbReference type="Gene3D" id="1.10.8.60">
    <property type="match status" value="1"/>
</dbReference>
<feature type="domain" description="Response regulatory" evidence="9">
    <location>
        <begin position="4"/>
        <end position="118"/>
    </location>
</feature>
<dbReference type="Gene3D" id="3.40.50.2300">
    <property type="match status" value="1"/>
</dbReference>
<evidence type="ECO:0000256" key="2">
    <source>
        <dbReference type="ARBA" id="ARBA00022840"/>
    </source>
</evidence>
<name>A0A7I9VGS5_9BACT</name>
<dbReference type="InterPro" id="IPR002078">
    <property type="entry name" value="Sigma_54_int"/>
</dbReference>
<keyword evidence="3" id="KW-0805">Transcription regulation</keyword>
<keyword evidence="1" id="KW-0547">Nucleotide-binding</keyword>
<dbReference type="InterPro" id="IPR025943">
    <property type="entry name" value="Sigma_54_int_dom_ATP-bd_2"/>
</dbReference>
<dbReference type="InterPro" id="IPR001789">
    <property type="entry name" value="Sig_transdc_resp-reg_receiver"/>
</dbReference>
<dbReference type="CDD" id="cd00009">
    <property type="entry name" value="AAA"/>
    <property type="match status" value="1"/>
</dbReference>
<evidence type="ECO:0000313" key="11">
    <source>
        <dbReference type="Proteomes" id="UP000503640"/>
    </source>
</evidence>
<evidence type="ECO:0000256" key="1">
    <source>
        <dbReference type="ARBA" id="ARBA00022741"/>
    </source>
</evidence>
<keyword evidence="6" id="KW-0804">Transcription</keyword>
<dbReference type="InterPro" id="IPR027417">
    <property type="entry name" value="P-loop_NTPase"/>
</dbReference>
<evidence type="ECO:0000256" key="4">
    <source>
        <dbReference type="ARBA" id="ARBA00023125"/>
    </source>
</evidence>
<feature type="domain" description="Sigma-54 factor interaction" evidence="8">
    <location>
        <begin position="146"/>
        <end position="375"/>
    </location>
</feature>
<dbReference type="GO" id="GO:0006355">
    <property type="term" value="P:regulation of DNA-templated transcription"/>
    <property type="evidence" value="ECO:0007669"/>
    <property type="project" value="InterPro"/>
</dbReference>
<dbReference type="Pfam" id="PF02954">
    <property type="entry name" value="HTH_8"/>
    <property type="match status" value="1"/>
</dbReference>
<sequence length="472" mass="50122">MEPLILIADDEPSNLESLARIFAREGWKVATAGSGAEALDVLRREQVAVLVTDLMMPGMSGEALLRAARAVSPETEVVLVTAYGTVEAAVSAMKLGAYDFITKPVKRHAIVKSVRQALEKASLVAENRALKAQLAGLGAAAAPGALVGNAPAFRAAVNALEQAAPTAATVLLGGESGTGKELAARLVHDRSPRAAGPFVPINCAAIPETILESELFGYERGAFTGAAARKEGRFERAHGGTLFLDEVGEMSPGLQVKLLRVLQDGVVERLGGTQPVQVDVRIVAATNKELAAEVRAGRFREDLFYRLNVIAVRLPPLRERREDVPLLASTFLRRLSLKHGKSLEGFTPAALAALEASPWPGNVRELEHAVERAVVLSRGGLVDETDLPEAVRRPRSGTPAPAPAGSLAIPLGTPMEEVEKIVIRETLRQTHGDKTLAAQILGIAARTIYRKLDRDESGRLVEPGGGQGQDVP</sequence>
<dbReference type="PROSITE" id="PS50110">
    <property type="entry name" value="RESPONSE_REGULATORY"/>
    <property type="match status" value="1"/>
</dbReference>
<evidence type="ECO:0000256" key="5">
    <source>
        <dbReference type="ARBA" id="ARBA00023159"/>
    </source>
</evidence>
<dbReference type="PROSITE" id="PS50045">
    <property type="entry name" value="SIGMA54_INTERACT_4"/>
    <property type="match status" value="1"/>
</dbReference>
<dbReference type="InterPro" id="IPR002197">
    <property type="entry name" value="HTH_Fis"/>
</dbReference>
<dbReference type="PANTHER" id="PTHR32071">
    <property type="entry name" value="TRANSCRIPTIONAL REGULATORY PROTEIN"/>
    <property type="match status" value="1"/>
</dbReference>
<dbReference type="InterPro" id="IPR009057">
    <property type="entry name" value="Homeodomain-like_sf"/>
</dbReference>
<evidence type="ECO:0000313" key="10">
    <source>
        <dbReference type="EMBL" id="GEJ55591.1"/>
    </source>
</evidence>
<dbReference type="InterPro" id="IPR011006">
    <property type="entry name" value="CheY-like_superfamily"/>
</dbReference>